<reference evidence="9 10" key="1">
    <citation type="submission" date="2023-04" db="EMBL/GenBank/DDBJ databases">
        <authorList>
            <person name="Hsu D."/>
        </authorList>
    </citation>
    <scope>NUCLEOTIDE SEQUENCE [LARGE SCALE GENOMIC DNA]</scope>
    <source>
        <strain evidence="9 10">MK1</strain>
    </source>
</reference>
<feature type="domain" description="Exonuclease VII large subunit C-terminal" evidence="7">
    <location>
        <begin position="125"/>
        <end position="337"/>
    </location>
</feature>
<evidence type="ECO:0000259" key="8">
    <source>
        <dbReference type="Pfam" id="PF13742"/>
    </source>
</evidence>
<keyword evidence="4 5" id="KW-0269">Exonuclease</keyword>
<dbReference type="GO" id="GO:0008855">
    <property type="term" value="F:exodeoxyribonuclease VII activity"/>
    <property type="evidence" value="ECO:0007669"/>
    <property type="project" value="UniProtKB-UniRule"/>
</dbReference>
<dbReference type="InterPro" id="IPR025824">
    <property type="entry name" value="OB-fold_nuc-bd_dom"/>
</dbReference>
<evidence type="ECO:0000256" key="1">
    <source>
        <dbReference type="ARBA" id="ARBA00022490"/>
    </source>
</evidence>
<proteinExistence type="inferred from homology"/>
<evidence type="ECO:0000256" key="5">
    <source>
        <dbReference type="HAMAP-Rule" id="MF_00378"/>
    </source>
</evidence>
<evidence type="ECO:0000313" key="10">
    <source>
        <dbReference type="Proteomes" id="UP001329915"/>
    </source>
</evidence>
<dbReference type="GO" id="GO:0006308">
    <property type="term" value="P:DNA catabolic process"/>
    <property type="evidence" value="ECO:0007669"/>
    <property type="project" value="UniProtKB-UniRule"/>
</dbReference>
<dbReference type="RefSeq" id="WP_366922461.1">
    <property type="nucleotide sequence ID" value="NZ_CP121694.1"/>
</dbReference>
<comment type="subunit">
    <text evidence="5">Heterooligomer composed of large and small subunits.</text>
</comment>
<dbReference type="GO" id="GO:0005737">
    <property type="term" value="C:cytoplasm"/>
    <property type="evidence" value="ECO:0007669"/>
    <property type="project" value="UniProtKB-SubCell"/>
</dbReference>
<evidence type="ECO:0000256" key="4">
    <source>
        <dbReference type="ARBA" id="ARBA00022839"/>
    </source>
</evidence>
<gene>
    <name evidence="5 9" type="primary">xseA</name>
    <name evidence="9" type="ORF">MFMK1_002921</name>
</gene>
<dbReference type="KEGG" id="dbc:MFMK1_002921"/>
<comment type="catalytic activity">
    <reaction evidence="5 6">
        <text>Exonucleolytic cleavage in either 5'- to 3'- or 3'- to 5'-direction to yield nucleoside 5'-phosphates.</text>
        <dbReference type="EC" id="3.1.11.6"/>
    </reaction>
</comment>
<evidence type="ECO:0000256" key="3">
    <source>
        <dbReference type="ARBA" id="ARBA00022801"/>
    </source>
</evidence>
<keyword evidence="2 5" id="KW-0540">Nuclease</keyword>
<feature type="domain" description="OB-fold nucleic acid binding" evidence="8">
    <location>
        <begin position="8"/>
        <end position="102"/>
    </location>
</feature>
<evidence type="ECO:0000313" key="9">
    <source>
        <dbReference type="EMBL" id="WRO23074.1"/>
    </source>
</evidence>
<comment type="function">
    <text evidence="5">Bidirectionally degrades single-stranded DNA into large acid-insoluble oligonucleotides, which are then degraded further into small acid-soluble oligonucleotides.</text>
</comment>
<evidence type="ECO:0000256" key="6">
    <source>
        <dbReference type="RuleBase" id="RU004355"/>
    </source>
</evidence>
<dbReference type="AlphaFoldDB" id="A0AAU0UT98"/>
<dbReference type="InterPro" id="IPR020579">
    <property type="entry name" value="Exonuc_VII_lsu_C"/>
</dbReference>
<evidence type="ECO:0000259" key="7">
    <source>
        <dbReference type="Pfam" id="PF02601"/>
    </source>
</evidence>
<organism evidence="9 10">
    <name type="scientific">Metallumcola ferriviriculae</name>
    <dbReference type="NCBI Taxonomy" id="3039180"/>
    <lineage>
        <taxon>Bacteria</taxon>
        <taxon>Bacillati</taxon>
        <taxon>Bacillota</taxon>
        <taxon>Clostridia</taxon>
        <taxon>Neomoorellales</taxon>
        <taxon>Desulfitibacteraceae</taxon>
        <taxon>Metallumcola</taxon>
    </lineage>
</organism>
<dbReference type="CDD" id="cd04489">
    <property type="entry name" value="ExoVII_LU_OBF"/>
    <property type="match status" value="1"/>
</dbReference>
<dbReference type="NCBIfam" id="TIGR00237">
    <property type="entry name" value="xseA"/>
    <property type="match status" value="1"/>
</dbReference>
<comment type="subcellular location">
    <subcellularLocation>
        <location evidence="5 6">Cytoplasm</location>
    </subcellularLocation>
</comment>
<keyword evidence="3 5" id="KW-0378">Hydrolase</keyword>
<keyword evidence="10" id="KW-1185">Reference proteome</keyword>
<name>A0AAU0UT98_9FIRM</name>
<dbReference type="PANTHER" id="PTHR30008:SF0">
    <property type="entry name" value="EXODEOXYRIBONUCLEASE 7 LARGE SUBUNIT"/>
    <property type="match status" value="1"/>
</dbReference>
<comment type="similarity">
    <text evidence="5 6">Belongs to the XseA family.</text>
</comment>
<dbReference type="InterPro" id="IPR003753">
    <property type="entry name" value="Exonuc_VII_L"/>
</dbReference>
<dbReference type="EC" id="3.1.11.6" evidence="5"/>
<accession>A0AAU0UT98</accession>
<dbReference type="PANTHER" id="PTHR30008">
    <property type="entry name" value="EXODEOXYRIBONUCLEASE 7 LARGE SUBUNIT"/>
    <property type="match status" value="1"/>
</dbReference>
<dbReference type="HAMAP" id="MF_00378">
    <property type="entry name" value="Exonuc_7_L"/>
    <property type="match status" value="1"/>
</dbReference>
<protein>
    <recommendedName>
        <fullName evidence="5">Exodeoxyribonuclease 7 large subunit</fullName>
        <ecNumber evidence="5">3.1.11.6</ecNumber>
    </recommendedName>
    <alternativeName>
        <fullName evidence="5">Exodeoxyribonuclease VII large subunit</fullName>
        <shortName evidence="5">Exonuclease VII large subunit</shortName>
    </alternativeName>
</protein>
<sequence length="410" mass="45707">MQNKRIVTVSQLNNYLKSLLEADPNLTGLWLKGEISNFKHHNSGHMYFTLKDNSGSMRCVMFKGRNSRLAFRPENGMQVLANGYVSVYPQGGQYQFYVQDMEPHGYGSLYAAFEQLKSKLEAEGLFAAADKKAIPVLPRKIGIVTSISGAALRDIIHVIRRRFPRVELILSPAAVQGWEAPAAIARALDMLNRHTDVDAIIMGRGGGSLEELWSFNTEVVARAVYQSVIPVISAVGHETDFTISDFVADKRAPTPSAAAELAVPNYQELEAGLFTLSRRLHQAVEGKLRTEKQRLAYLSQRKVFQSPQTLFQDKHQTIDLLAKDLGRSMQKLLSERQIHFARLAADLDAYSPLKVLGRGYSICRKSDGTVITEAVQLLPGQKVEVLLTRGAVDCTIEKVKEELPWQKPKT</sequence>
<dbReference type="EMBL" id="CP121694">
    <property type="protein sequence ID" value="WRO23074.1"/>
    <property type="molecule type" value="Genomic_DNA"/>
</dbReference>
<dbReference type="Pfam" id="PF13742">
    <property type="entry name" value="tRNA_anti_2"/>
    <property type="match status" value="1"/>
</dbReference>
<dbReference type="GO" id="GO:0003676">
    <property type="term" value="F:nucleic acid binding"/>
    <property type="evidence" value="ECO:0007669"/>
    <property type="project" value="InterPro"/>
</dbReference>
<evidence type="ECO:0000256" key="2">
    <source>
        <dbReference type="ARBA" id="ARBA00022722"/>
    </source>
</evidence>
<dbReference type="Pfam" id="PF02601">
    <property type="entry name" value="Exonuc_VII_L"/>
    <property type="match status" value="1"/>
</dbReference>
<dbReference type="Proteomes" id="UP001329915">
    <property type="component" value="Chromosome"/>
</dbReference>
<keyword evidence="1 5" id="KW-0963">Cytoplasm</keyword>
<dbReference type="GO" id="GO:0009318">
    <property type="term" value="C:exodeoxyribonuclease VII complex"/>
    <property type="evidence" value="ECO:0007669"/>
    <property type="project" value="UniProtKB-UniRule"/>
</dbReference>